<gene>
    <name evidence="2" type="ORF">QBC47DRAFT_460562</name>
</gene>
<protein>
    <submittedName>
        <fullName evidence="2">Uncharacterized protein</fullName>
    </submittedName>
</protein>
<keyword evidence="3" id="KW-1185">Reference proteome</keyword>
<evidence type="ECO:0000313" key="2">
    <source>
        <dbReference type="EMBL" id="KAK1755581.1"/>
    </source>
</evidence>
<feature type="compositionally biased region" description="Basic and acidic residues" evidence="1">
    <location>
        <begin position="7"/>
        <end position="16"/>
    </location>
</feature>
<accession>A0AAJ0BC75</accession>
<proteinExistence type="predicted"/>
<sequence>MNPPSKAHPEKTHVGPKETGGMAGAVRTPANAHLGVDVPRAFDSQGSIGKQFSAEGKIGGVAQSIGGPLKEDGLVGRQFTDQGIVGGSVQKILGGQKRTIS</sequence>
<organism evidence="2 3">
    <name type="scientific">Echria macrotheca</name>
    <dbReference type="NCBI Taxonomy" id="438768"/>
    <lineage>
        <taxon>Eukaryota</taxon>
        <taxon>Fungi</taxon>
        <taxon>Dikarya</taxon>
        <taxon>Ascomycota</taxon>
        <taxon>Pezizomycotina</taxon>
        <taxon>Sordariomycetes</taxon>
        <taxon>Sordariomycetidae</taxon>
        <taxon>Sordariales</taxon>
        <taxon>Schizotheciaceae</taxon>
        <taxon>Echria</taxon>
    </lineage>
</organism>
<dbReference type="Proteomes" id="UP001239445">
    <property type="component" value="Unassembled WGS sequence"/>
</dbReference>
<name>A0AAJ0BC75_9PEZI</name>
<evidence type="ECO:0000256" key="1">
    <source>
        <dbReference type="SAM" id="MobiDB-lite"/>
    </source>
</evidence>
<comment type="caution">
    <text evidence="2">The sequence shown here is derived from an EMBL/GenBank/DDBJ whole genome shotgun (WGS) entry which is preliminary data.</text>
</comment>
<dbReference type="AlphaFoldDB" id="A0AAJ0BC75"/>
<feature type="region of interest" description="Disordered" evidence="1">
    <location>
        <begin position="1"/>
        <end position="25"/>
    </location>
</feature>
<evidence type="ECO:0000313" key="3">
    <source>
        <dbReference type="Proteomes" id="UP001239445"/>
    </source>
</evidence>
<dbReference type="EMBL" id="MU839833">
    <property type="protein sequence ID" value="KAK1755581.1"/>
    <property type="molecule type" value="Genomic_DNA"/>
</dbReference>
<reference evidence="2" key="1">
    <citation type="submission" date="2023-06" db="EMBL/GenBank/DDBJ databases">
        <title>Genome-scale phylogeny and comparative genomics of the fungal order Sordariales.</title>
        <authorList>
            <consortium name="Lawrence Berkeley National Laboratory"/>
            <person name="Hensen N."/>
            <person name="Bonometti L."/>
            <person name="Westerberg I."/>
            <person name="Brannstrom I.O."/>
            <person name="Guillou S."/>
            <person name="Cros-Aarteil S."/>
            <person name="Calhoun S."/>
            <person name="Haridas S."/>
            <person name="Kuo A."/>
            <person name="Mondo S."/>
            <person name="Pangilinan J."/>
            <person name="Riley R."/>
            <person name="Labutti K."/>
            <person name="Andreopoulos B."/>
            <person name="Lipzen A."/>
            <person name="Chen C."/>
            <person name="Yanf M."/>
            <person name="Daum C."/>
            <person name="Ng V."/>
            <person name="Clum A."/>
            <person name="Steindorff A."/>
            <person name="Ohm R."/>
            <person name="Martin F."/>
            <person name="Silar P."/>
            <person name="Natvig D."/>
            <person name="Lalanne C."/>
            <person name="Gautier V."/>
            <person name="Ament-Velasquez S.L."/>
            <person name="Kruys A."/>
            <person name="Hutchinson M.I."/>
            <person name="Powell A.J."/>
            <person name="Barry K."/>
            <person name="Miller A.N."/>
            <person name="Grigoriev I.V."/>
            <person name="Debuchy R."/>
            <person name="Gladieux P."/>
            <person name="Thoren M.H."/>
            <person name="Johannesson H."/>
        </authorList>
    </citation>
    <scope>NUCLEOTIDE SEQUENCE</scope>
    <source>
        <strain evidence="2">PSN4</strain>
    </source>
</reference>